<evidence type="ECO:0000256" key="1">
    <source>
        <dbReference type="SAM" id="MobiDB-lite"/>
    </source>
</evidence>
<proteinExistence type="predicted"/>
<comment type="caution">
    <text evidence="3">The sequence shown here is derived from an EMBL/GenBank/DDBJ whole genome shotgun (WGS) entry which is preliminary data.</text>
</comment>
<feature type="region of interest" description="Disordered" evidence="1">
    <location>
        <begin position="66"/>
        <end position="88"/>
    </location>
</feature>
<keyword evidence="2" id="KW-0472">Membrane</keyword>
<accession>A0A427B7H6</accession>
<evidence type="ECO:0000313" key="3">
    <source>
        <dbReference type="EMBL" id="RRT84439.1"/>
    </source>
</evidence>
<dbReference type="AlphaFoldDB" id="A0A427B7H6"/>
<dbReference type="EMBL" id="AMZH03000303">
    <property type="protein sequence ID" value="RRT84439.1"/>
    <property type="molecule type" value="Genomic_DNA"/>
</dbReference>
<dbReference type="Proteomes" id="UP000287651">
    <property type="component" value="Unassembled WGS sequence"/>
</dbReference>
<feature type="transmembrane region" description="Helical" evidence="2">
    <location>
        <begin position="122"/>
        <end position="144"/>
    </location>
</feature>
<gene>
    <name evidence="3" type="ORF">B296_00001282</name>
</gene>
<sequence length="162" mass="18046">MLSRVWSSFISIDGPIKGERVVWLGNSASSSVELHLIDREALGDRSVGLEAKMGLLEKKVGLEITKKKGCKKPPKPPRPPNSLPSDATNQKLMKEISEIAMMKRARIERMKKKVKDANSARINGNLWALIVTILFVLVIIWQAAMSNQRPGEMSTTKQRGKL</sequence>
<keyword evidence="2" id="KW-0812">Transmembrane</keyword>
<evidence type="ECO:0000313" key="4">
    <source>
        <dbReference type="Proteomes" id="UP000287651"/>
    </source>
</evidence>
<reference evidence="3 4" key="1">
    <citation type="journal article" date="2014" name="Agronomy (Basel)">
        <title>A Draft Genome Sequence for Ensete ventricosum, the Drought-Tolerant Tree Against Hunger.</title>
        <authorList>
            <person name="Harrison J."/>
            <person name="Moore K.A."/>
            <person name="Paszkiewicz K."/>
            <person name="Jones T."/>
            <person name="Grant M."/>
            <person name="Ambacheew D."/>
            <person name="Muzemil S."/>
            <person name="Studholme D.J."/>
        </authorList>
    </citation>
    <scope>NUCLEOTIDE SEQUENCE [LARGE SCALE GENOMIC DNA]</scope>
</reference>
<dbReference type="PANTHER" id="PTHR34188:SF5">
    <property type="entry name" value="OS05G0131900 PROTEIN"/>
    <property type="match status" value="1"/>
</dbReference>
<organism evidence="3 4">
    <name type="scientific">Ensete ventricosum</name>
    <name type="common">Abyssinian banana</name>
    <name type="synonym">Musa ensete</name>
    <dbReference type="NCBI Taxonomy" id="4639"/>
    <lineage>
        <taxon>Eukaryota</taxon>
        <taxon>Viridiplantae</taxon>
        <taxon>Streptophyta</taxon>
        <taxon>Embryophyta</taxon>
        <taxon>Tracheophyta</taxon>
        <taxon>Spermatophyta</taxon>
        <taxon>Magnoliopsida</taxon>
        <taxon>Liliopsida</taxon>
        <taxon>Zingiberales</taxon>
        <taxon>Musaceae</taxon>
        <taxon>Ensete</taxon>
    </lineage>
</organism>
<keyword evidence="2" id="KW-1133">Transmembrane helix</keyword>
<protein>
    <submittedName>
        <fullName evidence="3">Uncharacterized protein</fullName>
    </submittedName>
</protein>
<dbReference type="PANTHER" id="PTHR34188">
    <property type="entry name" value="OS01G0299500 PROTEIN"/>
    <property type="match status" value="1"/>
</dbReference>
<name>A0A427B7H6_ENSVE</name>
<evidence type="ECO:0000256" key="2">
    <source>
        <dbReference type="SAM" id="Phobius"/>
    </source>
</evidence>